<dbReference type="Gene3D" id="1.10.10.60">
    <property type="entry name" value="Homeodomain-like"/>
    <property type="match status" value="1"/>
</dbReference>
<reference evidence="5 6" key="1">
    <citation type="submission" date="2018-03" db="EMBL/GenBank/DDBJ databases">
        <title>Sequencing of reference strains of Xanthomonas.</title>
        <authorList>
            <person name="Studholme D.J."/>
            <person name="Vicente J."/>
            <person name="Sarris P."/>
        </authorList>
    </citation>
    <scope>NUCLEOTIDE SEQUENCE [LARGE SCALE GENOMIC DNA]</scope>
    <source>
        <strain evidence="5 6">WHRI 5232</strain>
    </source>
</reference>
<dbReference type="PROSITE" id="PS50977">
    <property type="entry name" value="HTH_TETR_2"/>
    <property type="match status" value="1"/>
</dbReference>
<evidence type="ECO:0000256" key="1">
    <source>
        <dbReference type="ARBA" id="ARBA00023125"/>
    </source>
</evidence>
<dbReference type="GO" id="GO:0000976">
    <property type="term" value="F:transcription cis-regulatory region binding"/>
    <property type="evidence" value="ECO:0007669"/>
    <property type="project" value="TreeGrafter"/>
</dbReference>
<keyword evidence="1 2" id="KW-0238">DNA-binding</keyword>
<feature type="compositionally biased region" description="Basic and acidic residues" evidence="3">
    <location>
        <begin position="1"/>
        <end position="13"/>
    </location>
</feature>
<feature type="DNA-binding region" description="H-T-H motif" evidence="2">
    <location>
        <begin position="48"/>
        <end position="67"/>
    </location>
</feature>
<dbReference type="PANTHER" id="PTHR30055">
    <property type="entry name" value="HTH-TYPE TRANSCRIPTIONAL REGULATOR RUTR"/>
    <property type="match status" value="1"/>
</dbReference>
<dbReference type="Gene3D" id="1.10.357.10">
    <property type="entry name" value="Tetracycline Repressor, domain 2"/>
    <property type="match status" value="1"/>
</dbReference>
<protein>
    <submittedName>
        <fullName evidence="5">TetR/AcrR family transcriptional regulator</fullName>
    </submittedName>
</protein>
<dbReference type="InterPro" id="IPR050109">
    <property type="entry name" value="HTH-type_TetR-like_transc_reg"/>
</dbReference>
<evidence type="ECO:0000313" key="5">
    <source>
        <dbReference type="EMBL" id="PUE89640.1"/>
    </source>
</evidence>
<dbReference type="InterPro" id="IPR036271">
    <property type="entry name" value="Tet_transcr_reg_TetR-rel_C_sf"/>
</dbReference>
<dbReference type="Pfam" id="PF00440">
    <property type="entry name" value="TetR_N"/>
    <property type="match status" value="1"/>
</dbReference>
<dbReference type="Pfam" id="PF14246">
    <property type="entry name" value="TetR_C_7"/>
    <property type="match status" value="1"/>
</dbReference>
<sequence>MKPRTIEVVKDQRTSPTKHRTAKGAQRLQDLISVAAELFLERGFDSVAVDDLIARVGGSRSNIYSHFGGKEGLFKEAMISLCADVAKPLEQLRIGNGGPEEVLPLLGKRLLLSALSPRTLALHRLLVNEGRRFPDVAQAMWDVSYGKAIEILSAWIETQQQSGKDLSGAVPAKVLAEHFIGLVAGHAKLLAASGLRSSPLSNSEIDRIVGHAVQTFLHGSLSRGVERREKK</sequence>
<dbReference type="SUPFAM" id="SSF48498">
    <property type="entry name" value="Tetracyclin repressor-like, C-terminal domain"/>
    <property type="match status" value="1"/>
</dbReference>
<accession>A0AA44YYU6</accession>
<comment type="caution">
    <text evidence="5">The sequence shown here is derived from an EMBL/GenBank/DDBJ whole genome shotgun (WGS) entry which is preliminary data.</text>
</comment>
<dbReference type="InterPro" id="IPR001647">
    <property type="entry name" value="HTH_TetR"/>
</dbReference>
<dbReference type="PRINTS" id="PR00455">
    <property type="entry name" value="HTHTETR"/>
</dbReference>
<dbReference type="InterPro" id="IPR009057">
    <property type="entry name" value="Homeodomain-like_sf"/>
</dbReference>
<dbReference type="Proteomes" id="UP000251513">
    <property type="component" value="Unassembled WGS sequence"/>
</dbReference>
<proteinExistence type="predicted"/>
<dbReference type="PANTHER" id="PTHR30055:SF146">
    <property type="entry name" value="HTH-TYPE TRANSCRIPTIONAL DUAL REGULATOR CECR"/>
    <property type="match status" value="1"/>
</dbReference>
<dbReference type="AlphaFoldDB" id="A0AA44YYU6"/>
<evidence type="ECO:0000256" key="2">
    <source>
        <dbReference type="PROSITE-ProRule" id="PRU00335"/>
    </source>
</evidence>
<feature type="domain" description="HTH tetR-type" evidence="4">
    <location>
        <begin position="25"/>
        <end position="85"/>
    </location>
</feature>
<name>A0AA44YYU6_XANCM</name>
<evidence type="ECO:0000256" key="3">
    <source>
        <dbReference type="SAM" id="MobiDB-lite"/>
    </source>
</evidence>
<dbReference type="EMBL" id="PYJH01000093">
    <property type="protein sequence ID" value="PUE89640.1"/>
    <property type="molecule type" value="Genomic_DNA"/>
</dbReference>
<dbReference type="GO" id="GO:0003700">
    <property type="term" value="F:DNA-binding transcription factor activity"/>
    <property type="evidence" value="ECO:0007669"/>
    <property type="project" value="TreeGrafter"/>
</dbReference>
<dbReference type="SUPFAM" id="SSF46689">
    <property type="entry name" value="Homeodomain-like"/>
    <property type="match status" value="1"/>
</dbReference>
<dbReference type="InterPro" id="IPR039536">
    <property type="entry name" value="TetR_C_Proteobacteria"/>
</dbReference>
<evidence type="ECO:0000259" key="4">
    <source>
        <dbReference type="PROSITE" id="PS50977"/>
    </source>
</evidence>
<feature type="region of interest" description="Disordered" evidence="3">
    <location>
        <begin position="1"/>
        <end position="22"/>
    </location>
</feature>
<evidence type="ECO:0000313" key="6">
    <source>
        <dbReference type="Proteomes" id="UP000251513"/>
    </source>
</evidence>
<gene>
    <name evidence="5" type="ORF">C7T86_23280</name>
</gene>
<organism evidence="5 6">
    <name type="scientific">Xanthomonas campestris pv. malvacearum</name>
    <dbReference type="NCBI Taxonomy" id="86040"/>
    <lineage>
        <taxon>Bacteria</taxon>
        <taxon>Pseudomonadati</taxon>
        <taxon>Pseudomonadota</taxon>
        <taxon>Gammaproteobacteria</taxon>
        <taxon>Lysobacterales</taxon>
        <taxon>Lysobacteraceae</taxon>
        <taxon>Xanthomonas</taxon>
    </lineage>
</organism>